<organism evidence="2 3">
    <name type="scientific">Cucurbita argyrosperma subsp. sororia</name>
    <dbReference type="NCBI Taxonomy" id="37648"/>
    <lineage>
        <taxon>Eukaryota</taxon>
        <taxon>Viridiplantae</taxon>
        <taxon>Streptophyta</taxon>
        <taxon>Embryophyta</taxon>
        <taxon>Tracheophyta</taxon>
        <taxon>Spermatophyta</taxon>
        <taxon>Magnoliopsida</taxon>
        <taxon>eudicotyledons</taxon>
        <taxon>Gunneridae</taxon>
        <taxon>Pentapetalae</taxon>
        <taxon>rosids</taxon>
        <taxon>fabids</taxon>
        <taxon>Cucurbitales</taxon>
        <taxon>Cucurbitaceae</taxon>
        <taxon>Cucurbiteae</taxon>
        <taxon>Cucurbita</taxon>
    </lineage>
</organism>
<comment type="caution">
    <text evidence="2">The sequence shown here is derived from an EMBL/GenBank/DDBJ whole genome shotgun (WGS) entry which is preliminary data.</text>
</comment>
<dbReference type="AlphaFoldDB" id="A0AAV6P491"/>
<accession>A0AAV6P491</accession>
<dbReference type="Proteomes" id="UP000685013">
    <property type="component" value="Chromosome 2"/>
</dbReference>
<feature type="chain" id="PRO_5043865575" evidence="1">
    <location>
        <begin position="28"/>
        <end position="74"/>
    </location>
</feature>
<feature type="signal peptide" evidence="1">
    <location>
        <begin position="1"/>
        <end position="27"/>
    </location>
</feature>
<feature type="non-terminal residue" evidence="2">
    <location>
        <position position="1"/>
    </location>
</feature>
<keyword evidence="1" id="KW-0732">Signal</keyword>
<evidence type="ECO:0000256" key="1">
    <source>
        <dbReference type="SAM" id="SignalP"/>
    </source>
</evidence>
<name>A0AAV6P491_9ROSI</name>
<proteinExistence type="predicted"/>
<evidence type="ECO:0000313" key="3">
    <source>
        <dbReference type="Proteomes" id="UP000685013"/>
    </source>
</evidence>
<reference evidence="2 3" key="1">
    <citation type="journal article" date="2021" name="Hortic Res">
        <title>The domestication of Cucurbita argyrosperma as revealed by the genome of its wild relative.</title>
        <authorList>
            <person name="Barrera-Redondo J."/>
            <person name="Sanchez-de la Vega G."/>
            <person name="Aguirre-Liguori J.A."/>
            <person name="Castellanos-Morales G."/>
            <person name="Gutierrez-Guerrero Y.T."/>
            <person name="Aguirre-Dugua X."/>
            <person name="Aguirre-Planter E."/>
            <person name="Tenaillon M.I."/>
            <person name="Lira-Saade R."/>
            <person name="Eguiarte L.E."/>
        </authorList>
    </citation>
    <scope>NUCLEOTIDE SEQUENCE [LARGE SCALE GENOMIC DNA]</scope>
    <source>
        <strain evidence="2">JBR-2021</strain>
    </source>
</reference>
<gene>
    <name evidence="2" type="ORF">SDJN03_02976</name>
</gene>
<dbReference type="EMBL" id="JAGKQH010000002">
    <property type="protein sequence ID" value="KAG6605659.1"/>
    <property type="molecule type" value="Genomic_DNA"/>
</dbReference>
<protein>
    <submittedName>
        <fullName evidence="2">Uncharacterized protein</fullName>
    </submittedName>
</protein>
<sequence>MGSNKKHLIPLVIVLYLMLFLSSYGAARVFIPNGHMNAFEMKPITLGRIMRRDLAYGGNYSPGKQCYNCKNTNY</sequence>
<keyword evidence="3" id="KW-1185">Reference proteome</keyword>
<evidence type="ECO:0000313" key="2">
    <source>
        <dbReference type="EMBL" id="KAG6605659.1"/>
    </source>
</evidence>